<dbReference type="EMBL" id="PEZT01000028">
    <property type="protein sequence ID" value="PIS08787.1"/>
    <property type="molecule type" value="Genomic_DNA"/>
</dbReference>
<keyword evidence="1" id="KW-1133">Transmembrane helix</keyword>
<evidence type="ECO:0000259" key="2">
    <source>
        <dbReference type="Pfam" id="PF00963"/>
    </source>
</evidence>
<comment type="caution">
    <text evidence="3">The sequence shown here is derived from an EMBL/GenBank/DDBJ whole genome shotgun (WGS) entry which is preliminary data.</text>
</comment>
<evidence type="ECO:0000313" key="3">
    <source>
        <dbReference type="EMBL" id="PIS08787.1"/>
    </source>
</evidence>
<dbReference type="SUPFAM" id="SSF49384">
    <property type="entry name" value="Carbohydrate-binding domain"/>
    <property type="match status" value="1"/>
</dbReference>
<keyword evidence="1" id="KW-0472">Membrane</keyword>
<dbReference type="InterPro" id="IPR002102">
    <property type="entry name" value="Cohesin_dom"/>
</dbReference>
<gene>
    <name evidence="3" type="ORF">COT75_04875</name>
</gene>
<dbReference type="AlphaFoldDB" id="A0A2H0W829"/>
<evidence type="ECO:0000313" key="4">
    <source>
        <dbReference type="Proteomes" id="UP000230093"/>
    </source>
</evidence>
<dbReference type="Gene3D" id="2.60.40.680">
    <property type="match status" value="1"/>
</dbReference>
<reference evidence="4" key="1">
    <citation type="submission" date="2017-09" db="EMBL/GenBank/DDBJ databases">
        <title>Depth-based differentiation of microbial function through sediment-hosted aquifers and enrichment of novel symbionts in the deep terrestrial subsurface.</title>
        <authorList>
            <person name="Probst A.J."/>
            <person name="Ladd B."/>
            <person name="Jarett J.K."/>
            <person name="Geller-Mcgrath D.E."/>
            <person name="Sieber C.M.K."/>
            <person name="Emerson J.B."/>
            <person name="Anantharaman K."/>
            <person name="Thomas B.C."/>
            <person name="Malmstrom R."/>
            <person name="Stieglmeier M."/>
            <person name="Klingl A."/>
            <person name="Woyke T."/>
            <person name="Ryan C.M."/>
            <person name="Banfield J.F."/>
        </authorList>
    </citation>
    <scope>NUCLEOTIDE SEQUENCE [LARGE SCALE GENOMIC DNA]</scope>
</reference>
<evidence type="ECO:0000256" key="1">
    <source>
        <dbReference type="SAM" id="Phobius"/>
    </source>
</evidence>
<dbReference type="Pfam" id="PF00963">
    <property type="entry name" value="Cohesin"/>
    <property type="match status" value="1"/>
</dbReference>
<dbReference type="GO" id="GO:0030246">
    <property type="term" value="F:carbohydrate binding"/>
    <property type="evidence" value="ECO:0007669"/>
    <property type="project" value="InterPro"/>
</dbReference>
<proteinExistence type="predicted"/>
<feature type="domain" description="Cohesin" evidence="2">
    <location>
        <begin position="70"/>
        <end position="166"/>
    </location>
</feature>
<name>A0A2H0W829_9BACT</name>
<accession>A0A2H0W829</accession>
<keyword evidence="1" id="KW-0812">Transmembrane</keyword>
<feature type="transmembrane region" description="Helical" evidence="1">
    <location>
        <begin position="6"/>
        <end position="24"/>
    </location>
</feature>
<organism evidence="3 4">
    <name type="scientific">Candidatus Beckwithbacteria bacterium CG10_big_fil_rev_8_21_14_0_10_34_10</name>
    <dbReference type="NCBI Taxonomy" id="1974495"/>
    <lineage>
        <taxon>Bacteria</taxon>
        <taxon>Candidatus Beckwithiibacteriota</taxon>
    </lineage>
</organism>
<dbReference type="InterPro" id="IPR008965">
    <property type="entry name" value="CBM2/CBM3_carb-bd_dom_sf"/>
</dbReference>
<dbReference type="GO" id="GO:0000272">
    <property type="term" value="P:polysaccharide catabolic process"/>
    <property type="evidence" value="ECO:0007669"/>
    <property type="project" value="InterPro"/>
</dbReference>
<dbReference type="Proteomes" id="UP000230093">
    <property type="component" value="Unassembled WGS sequence"/>
</dbReference>
<protein>
    <recommendedName>
        <fullName evidence="2">Cohesin domain-containing protein</fullName>
    </recommendedName>
</protein>
<sequence>MKKYVPLVSIFLMLGLALFGYFIFRQWTEKEISRLDKEIETITKEVEPSPREFDLGEIKAENNLTLFLKTNKKSYDQGETFELQVLVDGQGEEVDGVEFVLGFDSKIIEIKEIKENSYFKLYPQKKIDLDKEEVRVIALQDVNKNEKLNQEIVVSLSVMAKEKGSAEFIFDEDKTHIAGYGGQDLLKEAAPLTIKIN</sequence>